<dbReference type="Proteomes" id="UP000215405">
    <property type="component" value="Unassembled WGS sequence"/>
</dbReference>
<sequence length="279" mass="29234">MESWRSRQSMGFEAGKAVAPRRHDLPEEVAIALTCNGTTQAVMMGTPADLNDFATGFLLTEGLAQPDEIEAIEPIETEHGLDLQIRLVGDAEARLAKRRRSMAGPVGCGLCGIESLEAAMAASPSVGAIAGPAFSPEDVSRAIALLPTFQPLHDATLAVHGAAFYTPEGGIALAREDVGRHNALDKLVGALIANNCDPALGAILITSRVSIDMVQKVLRAGAPILIAVSAPTASALDLAERHGLTVVGLAKGSRFEIFTHPERIRSDDATQKAPSHAAR</sequence>
<name>A0A231V3Z7_9HYPH</name>
<gene>
    <name evidence="3" type="primary">fdhD</name>
    <name evidence="4" type="ORF">B7H23_03835</name>
</gene>
<reference evidence="5" key="1">
    <citation type="journal article" date="2017" name="Int. J. Syst. Evol. Microbiol.">
        <title>Notoacmeibacter marinus gen. nov., sp. nov., isolated from the gut of a limpet and proposal of Notoacmeibacteraceae fam. nov. in the order Rhizobiales of the class Alphaproteobacteria.</title>
        <authorList>
            <person name="Huang Z."/>
            <person name="Guo F."/>
            <person name="Lai Q."/>
        </authorList>
    </citation>
    <scope>NUCLEOTIDE SEQUENCE [LARGE SCALE GENOMIC DNA]</scope>
    <source>
        <strain evidence="5">XMTR2A4</strain>
    </source>
</reference>
<dbReference type="PANTHER" id="PTHR30592">
    <property type="entry name" value="FORMATE DEHYDROGENASE"/>
    <property type="match status" value="1"/>
</dbReference>
<dbReference type="GO" id="GO:0097163">
    <property type="term" value="F:sulfur carrier activity"/>
    <property type="evidence" value="ECO:0007669"/>
    <property type="project" value="UniProtKB-UniRule"/>
</dbReference>
<dbReference type="GO" id="GO:0016783">
    <property type="term" value="F:sulfurtransferase activity"/>
    <property type="evidence" value="ECO:0007669"/>
    <property type="project" value="InterPro"/>
</dbReference>
<dbReference type="AlphaFoldDB" id="A0A231V3Z7"/>
<protein>
    <recommendedName>
        <fullName evidence="3">Sulfur carrier protein FdhD</fullName>
    </recommendedName>
</protein>
<dbReference type="EMBL" id="NBYO01000001">
    <property type="protein sequence ID" value="OXT02912.1"/>
    <property type="molecule type" value="Genomic_DNA"/>
</dbReference>
<keyword evidence="1 3" id="KW-0963">Cytoplasm</keyword>
<evidence type="ECO:0000256" key="2">
    <source>
        <dbReference type="ARBA" id="ARBA00023150"/>
    </source>
</evidence>
<organism evidence="4 5">
    <name type="scientific">Notoacmeibacter marinus</name>
    <dbReference type="NCBI Taxonomy" id="1876515"/>
    <lineage>
        <taxon>Bacteria</taxon>
        <taxon>Pseudomonadati</taxon>
        <taxon>Pseudomonadota</taxon>
        <taxon>Alphaproteobacteria</taxon>
        <taxon>Hyphomicrobiales</taxon>
        <taxon>Notoacmeibacteraceae</taxon>
        <taxon>Notoacmeibacter</taxon>
    </lineage>
</organism>
<comment type="caution">
    <text evidence="3">Lacks conserved residue(s) required for the propagation of feature annotation.</text>
</comment>
<dbReference type="PIRSF" id="PIRSF015626">
    <property type="entry name" value="FdhD"/>
    <property type="match status" value="1"/>
</dbReference>
<dbReference type="SUPFAM" id="SSF53927">
    <property type="entry name" value="Cytidine deaminase-like"/>
    <property type="match status" value="1"/>
</dbReference>
<keyword evidence="5" id="KW-1185">Reference proteome</keyword>
<keyword evidence="2 3" id="KW-0501">Molybdenum cofactor biosynthesis</keyword>
<accession>A0A231V3Z7</accession>
<dbReference type="InterPro" id="IPR016193">
    <property type="entry name" value="Cytidine_deaminase-like"/>
</dbReference>
<evidence type="ECO:0000256" key="3">
    <source>
        <dbReference type="HAMAP-Rule" id="MF_00187"/>
    </source>
</evidence>
<dbReference type="Gene3D" id="3.10.20.10">
    <property type="match status" value="1"/>
</dbReference>
<dbReference type="GO" id="GO:0005737">
    <property type="term" value="C:cytoplasm"/>
    <property type="evidence" value="ECO:0007669"/>
    <property type="project" value="UniProtKB-SubCell"/>
</dbReference>
<comment type="function">
    <text evidence="3">Required for formate dehydrogenase (FDH) activity. Acts as a sulfur carrier protein that transfers sulfur from IscS to the molybdenum cofactor prior to its insertion into FDH.</text>
</comment>
<dbReference type="HAMAP" id="MF_00187">
    <property type="entry name" value="FdhD"/>
    <property type="match status" value="1"/>
</dbReference>
<dbReference type="InterPro" id="IPR003786">
    <property type="entry name" value="FdhD"/>
</dbReference>
<feature type="active site" description="Cysteine persulfide intermediate" evidence="3">
    <location>
        <position position="108"/>
    </location>
</feature>
<comment type="similarity">
    <text evidence="3">Belongs to the FdhD family.</text>
</comment>
<dbReference type="NCBIfam" id="TIGR00129">
    <property type="entry name" value="fdhD_narQ"/>
    <property type="match status" value="1"/>
</dbReference>
<keyword evidence="4" id="KW-0808">Transferase</keyword>
<proteinExistence type="inferred from homology"/>
<evidence type="ECO:0000313" key="5">
    <source>
        <dbReference type="Proteomes" id="UP000215405"/>
    </source>
</evidence>
<dbReference type="RefSeq" id="WP_094076864.1">
    <property type="nucleotide sequence ID" value="NZ_NBYO01000001.1"/>
</dbReference>
<evidence type="ECO:0000256" key="1">
    <source>
        <dbReference type="ARBA" id="ARBA00022490"/>
    </source>
</evidence>
<dbReference type="PANTHER" id="PTHR30592:SF1">
    <property type="entry name" value="SULFUR CARRIER PROTEIN FDHD"/>
    <property type="match status" value="1"/>
</dbReference>
<dbReference type="Pfam" id="PF02634">
    <property type="entry name" value="FdhD-NarQ"/>
    <property type="match status" value="1"/>
</dbReference>
<comment type="caution">
    <text evidence="4">The sequence shown here is derived from an EMBL/GenBank/DDBJ whole genome shotgun (WGS) entry which is preliminary data.</text>
</comment>
<evidence type="ECO:0000313" key="4">
    <source>
        <dbReference type="EMBL" id="OXT02912.1"/>
    </source>
</evidence>
<dbReference type="GO" id="GO:0006777">
    <property type="term" value="P:Mo-molybdopterin cofactor biosynthetic process"/>
    <property type="evidence" value="ECO:0007669"/>
    <property type="project" value="UniProtKB-UniRule"/>
</dbReference>
<dbReference type="Gene3D" id="3.40.140.10">
    <property type="entry name" value="Cytidine Deaminase, domain 2"/>
    <property type="match status" value="1"/>
</dbReference>
<comment type="subcellular location">
    <subcellularLocation>
        <location evidence="3">Cytoplasm</location>
    </subcellularLocation>
</comment>